<reference evidence="2" key="1">
    <citation type="journal article" date="2019" name="Sci. Rep.">
        <title>Draft genome of Tanacetum cinerariifolium, the natural source of mosquito coil.</title>
        <authorList>
            <person name="Yamashiro T."/>
            <person name="Shiraishi A."/>
            <person name="Satake H."/>
            <person name="Nakayama K."/>
        </authorList>
    </citation>
    <scope>NUCLEOTIDE SEQUENCE</scope>
</reference>
<dbReference type="EMBL" id="BKCJ011065164">
    <property type="protein sequence ID" value="GFC78338.1"/>
    <property type="molecule type" value="Genomic_DNA"/>
</dbReference>
<feature type="compositionally biased region" description="Pro residues" evidence="1">
    <location>
        <begin position="43"/>
        <end position="54"/>
    </location>
</feature>
<proteinExistence type="predicted"/>
<sequence length="60" mass="6184">MLVAEVIEEEGNAGEQVQDIADDAAAQGADTTVQGDDAQEPSIPSPTLPTPPPQQSQDLP</sequence>
<protein>
    <submittedName>
        <fullName evidence="2">Uncharacterized protein</fullName>
    </submittedName>
</protein>
<accession>A0A699QYF5</accession>
<feature type="region of interest" description="Disordered" evidence="1">
    <location>
        <begin position="26"/>
        <end position="60"/>
    </location>
</feature>
<feature type="non-terminal residue" evidence="2">
    <location>
        <position position="60"/>
    </location>
</feature>
<gene>
    <name evidence="2" type="ORF">Tci_850308</name>
</gene>
<feature type="compositionally biased region" description="Low complexity" evidence="1">
    <location>
        <begin position="26"/>
        <end position="35"/>
    </location>
</feature>
<dbReference type="AlphaFoldDB" id="A0A699QYF5"/>
<name>A0A699QYF5_TANCI</name>
<evidence type="ECO:0000256" key="1">
    <source>
        <dbReference type="SAM" id="MobiDB-lite"/>
    </source>
</evidence>
<evidence type="ECO:0000313" key="2">
    <source>
        <dbReference type="EMBL" id="GFC78338.1"/>
    </source>
</evidence>
<comment type="caution">
    <text evidence="2">The sequence shown here is derived from an EMBL/GenBank/DDBJ whole genome shotgun (WGS) entry which is preliminary data.</text>
</comment>
<organism evidence="2">
    <name type="scientific">Tanacetum cinerariifolium</name>
    <name type="common">Dalmatian daisy</name>
    <name type="synonym">Chrysanthemum cinerariifolium</name>
    <dbReference type="NCBI Taxonomy" id="118510"/>
    <lineage>
        <taxon>Eukaryota</taxon>
        <taxon>Viridiplantae</taxon>
        <taxon>Streptophyta</taxon>
        <taxon>Embryophyta</taxon>
        <taxon>Tracheophyta</taxon>
        <taxon>Spermatophyta</taxon>
        <taxon>Magnoliopsida</taxon>
        <taxon>eudicotyledons</taxon>
        <taxon>Gunneridae</taxon>
        <taxon>Pentapetalae</taxon>
        <taxon>asterids</taxon>
        <taxon>campanulids</taxon>
        <taxon>Asterales</taxon>
        <taxon>Asteraceae</taxon>
        <taxon>Asteroideae</taxon>
        <taxon>Anthemideae</taxon>
        <taxon>Anthemidinae</taxon>
        <taxon>Tanacetum</taxon>
    </lineage>
</organism>